<evidence type="ECO:0000256" key="4">
    <source>
        <dbReference type="ARBA" id="ARBA00022722"/>
    </source>
</evidence>
<gene>
    <name evidence="9" type="ORF">GOP47_0011923</name>
</gene>
<dbReference type="GO" id="GO:0046872">
    <property type="term" value="F:metal ion binding"/>
    <property type="evidence" value="ECO:0007669"/>
    <property type="project" value="UniProtKB-KW"/>
</dbReference>
<comment type="cofactor">
    <cofactor evidence="1">
        <name>a divalent metal cation</name>
        <dbReference type="ChEBI" id="CHEBI:60240"/>
    </cofactor>
</comment>
<dbReference type="EMBL" id="JABFUD020000011">
    <property type="protein sequence ID" value="KAI5073910.1"/>
    <property type="molecule type" value="Genomic_DNA"/>
</dbReference>
<evidence type="ECO:0000256" key="2">
    <source>
        <dbReference type="ARBA" id="ARBA00004123"/>
    </source>
</evidence>
<dbReference type="InterPro" id="IPR027806">
    <property type="entry name" value="HARBI1_dom"/>
</dbReference>
<dbReference type="PANTHER" id="PTHR22930">
    <property type="match status" value="1"/>
</dbReference>
<keyword evidence="4" id="KW-0540">Nuclease</keyword>
<keyword evidence="5" id="KW-0479">Metal-binding</keyword>
<organism evidence="9 10">
    <name type="scientific">Adiantum capillus-veneris</name>
    <name type="common">Maidenhair fern</name>
    <dbReference type="NCBI Taxonomy" id="13818"/>
    <lineage>
        <taxon>Eukaryota</taxon>
        <taxon>Viridiplantae</taxon>
        <taxon>Streptophyta</taxon>
        <taxon>Embryophyta</taxon>
        <taxon>Tracheophyta</taxon>
        <taxon>Polypodiopsida</taxon>
        <taxon>Polypodiidae</taxon>
        <taxon>Polypodiales</taxon>
        <taxon>Pteridineae</taxon>
        <taxon>Pteridaceae</taxon>
        <taxon>Vittarioideae</taxon>
        <taxon>Adiantum</taxon>
    </lineage>
</organism>
<proteinExistence type="inferred from homology"/>
<evidence type="ECO:0000256" key="7">
    <source>
        <dbReference type="ARBA" id="ARBA00023242"/>
    </source>
</evidence>
<feature type="domain" description="DDE Tnp4" evidence="8">
    <location>
        <begin position="257"/>
        <end position="421"/>
    </location>
</feature>
<evidence type="ECO:0000256" key="3">
    <source>
        <dbReference type="ARBA" id="ARBA00006958"/>
    </source>
</evidence>
<dbReference type="PANTHER" id="PTHR22930:SF85">
    <property type="entry name" value="GH03217P-RELATED"/>
    <property type="match status" value="1"/>
</dbReference>
<accession>A0A9D4UU80</accession>
<comment type="similarity">
    <text evidence="3">Belongs to the HARBI1 family.</text>
</comment>
<evidence type="ECO:0000259" key="8">
    <source>
        <dbReference type="Pfam" id="PF13359"/>
    </source>
</evidence>
<reference evidence="9" key="1">
    <citation type="submission" date="2021-01" db="EMBL/GenBank/DDBJ databases">
        <title>Adiantum capillus-veneris genome.</title>
        <authorList>
            <person name="Fang Y."/>
            <person name="Liao Q."/>
        </authorList>
    </citation>
    <scope>NUCLEOTIDE SEQUENCE</scope>
    <source>
        <strain evidence="9">H3</strain>
        <tissue evidence="9">Leaf</tissue>
    </source>
</reference>
<dbReference type="OrthoDB" id="2668416at2759"/>
<evidence type="ECO:0000256" key="6">
    <source>
        <dbReference type="ARBA" id="ARBA00022801"/>
    </source>
</evidence>
<evidence type="ECO:0000313" key="9">
    <source>
        <dbReference type="EMBL" id="KAI5073910.1"/>
    </source>
</evidence>
<keyword evidence="7" id="KW-0539">Nucleus</keyword>
<dbReference type="GO" id="GO:0004518">
    <property type="term" value="F:nuclease activity"/>
    <property type="evidence" value="ECO:0007669"/>
    <property type="project" value="UniProtKB-KW"/>
</dbReference>
<name>A0A9D4UU80_ADICA</name>
<keyword evidence="10" id="KW-1185">Reference proteome</keyword>
<dbReference type="GO" id="GO:0005634">
    <property type="term" value="C:nucleus"/>
    <property type="evidence" value="ECO:0007669"/>
    <property type="project" value="UniProtKB-SubCell"/>
</dbReference>
<evidence type="ECO:0000313" key="10">
    <source>
        <dbReference type="Proteomes" id="UP000886520"/>
    </source>
</evidence>
<evidence type="ECO:0000256" key="5">
    <source>
        <dbReference type="ARBA" id="ARBA00022723"/>
    </source>
</evidence>
<dbReference type="Proteomes" id="UP000886520">
    <property type="component" value="Chromosome 11"/>
</dbReference>
<keyword evidence="6" id="KW-0378">Hydrolase</keyword>
<protein>
    <recommendedName>
        <fullName evidence="8">DDE Tnp4 domain-containing protein</fullName>
    </recommendedName>
</protein>
<dbReference type="AlphaFoldDB" id="A0A9D4UU80"/>
<evidence type="ECO:0000256" key="1">
    <source>
        <dbReference type="ARBA" id="ARBA00001968"/>
    </source>
</evidence>
<comment type="caution">
    <text evidence="9">The sequence shown here is derived from an EMBL/GenBank/DDBJ whole genome shotgun (WGS) entry which is preliminary data.</text>
</comment>
<dbReference type="InterPro" id="IPR045249">
    <property type="entry name" value="HARBI1-like"/>
</dbReference>
<sequence length="470" mass="53781">MHNPLKFTFLSDTRLLGSRTTCQVCTSGLHQMDVNRTVEQAIGVAIMAATIALKYWLETMEVMDNSYHFDDFDDGEVDEDIIHIVLAVVIHLCLAASALAQRHRKSSAVGVWYVKPRSRHFWQTFLQYTHGDEVRFEENARIPRSCFSFFCNLVANDLQQKPIPLQIAEAVPSRVLSVKRKVAMSLHLLGIGGPVHNVANMYGMGRSTVSRVFRQFITAIVKHKSSFIHWPRTPLELEQVKRGFEAKQGFPNCCGAIDVTHINMDLPPGEVQAHWFDRNHNYSMTLQAIVDSDMRFMDILCGMPGVCNDIRILRNSTFYMRAQSNVILNGTAIPFGRQLIWEYILGDGGYLNLPWLVIPFPASDIDEHTQKFNFKLSSTRIAVERTFGRLKQMWGYLHQRIKQPYVELLPRIIATCCILHNIWLQFGITYDCDEPGIVEEQMTQNPRPNVAIADDTREILFSYMRAGHMD</sequence>
<dbReference type="GO" id="GO:0016787">
    <property type="term" value="F:hydrolase activity"/>
    <property type="evidence" value="ECO:0007669"/>
    <property type="project" value="UniProtKB-KW"/>
</dbReference>
<dbReference type="Pfam" id="PF13359">
    <property type="entry name" value="DDE_Tnp_4"/>
    <property type="match status" value="1"/>
</dbReference>
<comment type="subcellular location">
    <subcellularLocation>
        <location evidence="2">Nucleus</location>
    </subcellularLocation>
</comment>